<sequence length="242" mass="25334">MVHGSCSSSGCFGMTDVAISEVYALARDAFAGGQRGFQFQSYPFRMTAENLAKHRLDPNIAFWRNLKEGSDYFEIAKDEPRVSGASGQYAFSGDASVMAAVAQKGQTDDRRVTALAANGVQPVNLVYADGGQHQSFRQALSGDAEEGGSLAVDANARKRLGDISRPEALATGPQEVVLTANGKPRQTPTSTISYASQAPTSPMRTGAGIPQTVSAPSARAVPEPTGGDGGSVLKRFRGLFGG</sequence>
<gene>
    <name evidence="2" type="ORF">BB934_36100</name>
</gene>
<dbReference type="PANTHER" id="PTHR36699:SF1">
    <property type="entry name" value="L,D-TRANSPEPTIDASE YAFK-RELATED"/>
    <property type="match status" value="1"/>
</dbReference>
<dbReference type="EMBL" id="CP016618">
    <property type="protein sequence ID" value="ANY83673.1"/>
    <property type="molecule type" value="Genomic_DNA"/>
</dbReference>
<proteinExistence type="predicted"/>
<geneLocation type="plasmid" evidence="2">
    <name>unnamed3</name>
</geneLocation>
<protein>
    <recommendedName>
        <fullName evidence="3">YkuD domain-containing protein</fullName>
    </recommendedName>
</protein>
<reference evidence="2" key="1">
    <citation type="submission" date="2016-07" db="EMBL/GenBank/DDBJ databases">
        <title>Microvirga ossetica sp. nov. a new species of rhizobia isolated from root nodules of the legume species Vicia alpestris Steven originated from North Ossetia region in the Caucasus.</title>
        <authorList>
            <person name="Safronova V.I."/>
            <person name="Kuznetsova I.G."/>
            <person name="Sazanova A.L."/>
            <person name="Belimov A."/>
            <person name="Andronov E."/>
            <person name="Osledkin Y.S."/>
            <person name="Onishchuk O.P."/>
            <person name="Kurchak O.N."/>
            <person name="Shaposhnikov A.I."/>
            <person name="Willems A."/>
            <person name="Tikhonovich I.A."/>
        </authorList>
    </citation>
    <scope>NUCLEOTIDE SEQUENCE [LARGE SCALE GENOMIC DNA]</scope>
    <source>
        <strain evidence="2">V5/3M</strain>
        <plasmid evidence="2">unnamed3</plasmid>
    </source>
</reference>
<name>A0A1B2EUM7_9HYPH</name>
<evidence type="ECO:0000313" key="2">
    <source>
        <dbReference type="EMBL" id="ANY83673.1"/>
    </source>
</evidence>
<keyword evidence="2" id="KW-0614">Plasmid</keyword>
<accession>A0A1B2EUM7</accession>
<evidence type="ECO:0008006" key="3">
    <source>
        <dbReference type="Google" id="ProtNLM"/>
    </source>
</evidence>
<dbReference type="PANTHER" id="PTHR36699">
    <property type="entry name" value="LD-TRANSPEPTIDASE"/>
    <property type="match status" value="1"/>
</dbReference>
<feature type="region of interest" description="Disordered" evidence="1">
    <location>
        <begin position="180"/>
        <end position="206"/>
    </location>
</feature>
<dbReference type="AlphaFoldDB" id="A0A1B2EUM7"/>
<dbReference type="KEGG" id="moc:BB934_36100"/>
<feature type="compositionally biased region" description="Polar residues" evidence="1">
    <location>
        <begin position="184"/>
        <end position="203"/>
    </location>
</feature>
<dbReference type="RefSeq" id="WP_418294803.1">
    <property type="nucleotide sequence ID" value="NZ_CP016618.1"/>
</dbReference>
<evidence type="ECO:0000256" key="1">
    <source>
        <dbReference type="SAM" id="MobiDB-lite"/>
    </source>
</evidence>
<organism evidence="2">
    <name type="scientific">Microvirga ossetica</name>
    <dbReference type="NCBI Taxonomy" id="1882682"/>
    <lineage>
        <taxon>Bacteria</taxon>
        <taxon>Pseudomonadati</taxon>
        <taxon>Pseudomonadota</taxon>
        <taxon>Alphaproteobacteria</taxon>
        <taxon>Hyphomicrobiales</taxon>
        <taxon>Methylobacteriaceae</taxon>
        <taxon>Microvirga</taxon>
    </lineage>
</organism>